<evidence type="ECO:0008006" key="5">
    <source>
        <dbReference type="Google" id="ProtNLM"/>
    </source>
</evidence>
<keyword evidence="2" id="KW-0472">Membrane</keyword>
<evidence type="ECO:0000313" key="3">
    <source>
        <dbReference type="EMBL" id="OGM10239.1"/>
    </source>
</evidence>
<name>A0A1F7X6B1_9BACT</name>
<evidence type="ECO:0000256" key="1">
    <source>
        <dbReference type="SAM" id="MobiDB-lite"/>
    </source>
</evidence>
<dbReference type="AlphaFoldDB" id="A0A1F7X6B1"/>
<keyword evidence="2" id="KW-1133">Transmembrane helix</keyword>
<feature type="region of interest" description="Disordered" evidence="1">
    <location>
        <begin position="253"/>
        <end position="325"/>
    </location>
</feature>
<dbReference type="Proteomes" id="UP000176778">
    <property type="component" value="Unassembled WGS sequence"/>
</dbReference>
<keyword evidence="2" id="KW-0812">Transmembrane</keyword>
<gene>
    <name evidence="3" type="ORF">A2Y68_02255</name>
</gene>
<proteinExistence type="predicted"/>
<feature type="transmembrane region" description="Helical" evidence="2">
    <location>
        <begin position="364"/>
        <end position="386"/>
    </location>
</feature>
<dbReference type="EMBL" id="MGFR01000001">
    <property type="protein sequence ID" value="OGM10239.1"/>
    <property type="molecule type" value="Genomic_DNA"/>
</dbReference>
<evidence type="ECO:0000256" key="2">
    <source>
        <dbReference type="SAM" id="Phobius"/>
    </source>
</evidence>
<dbReference type="STRING" id="1802479.A2Y68_02255"/>
<reference evidence="3 4" key="1">
    <citation type="journal article" date="2016" name="Nat. Commun.">
        <title>Thousands of microbial genomes shed light on interconnected biogeochemical processes in an aquifer system.</title>
        <authorList>
            <person name="Anantharaman K."/>
            <person name="Brown C.T."/>
            <person name="Hug L.A."/>
            <person name="Sharon I."/>
            <person name="Castelle C.J."/>
            <person name="Probst A.J."/>
            <person name="Thomas B.C."/>
            <person name="Singh A."/>
            <person name="Wilkins M.J."/>
            <person name="Karaoz U."/>
            <person name="Brodie E.L."/>
            <person name="Williams K.H."/>
            <person name="Hubbard S.S."/>
            <person name="Banfield J.F."/>
        </authorList>
    </citation>
    <scope>NUCLEOTIDE SEQUENCE [LARGE SCALE GENOMIC DNA]</scope>
</reference>
<comment type="caution">
    <text evidence="3">The sequence shown here is derived from an EMBL/GenBank/DDBJ whole genome shotgun (WGS) entry which is preliminary data.</text>
</comment>
<protein>
    <recommendedName>
        <fullName evidence="5">Baseplate protein J-like domain-containing protein</fullName>
    </recommendedName>
</protein>
<evidence type="ECO:0000313" key="4">
    <source>
        <dbReference type="Proteomes" id="UP000176778"/>
    </source>
</evidence>
<accession>A0A1F7X6B1</accession>
<sequence>MDFKSFLSGEKLGAKEHYWALVIEPGWIQAGIWEIAGDKAEVTSVSPPAAWEVEEEIIGAADTALSAAVQNLPEDIGEPSKTVFGVPTSWVSEGQIKAEHLEKIKRICSELSLEPSGFVVLPEAIAHHVKSEEGAPLNAVVIGVGDENIEISVFKLGNLVGNSVVARSVSIADDVAEGLARFSGSEALPSRLLLYDGKEGELEEVRQNLLKVSWEEQEKVKFLHTPKVEIVDPDTKVLATALAGASEIANVSSVESTKKEYEEEEGEIPPETENVGKPDGGINAEDLGFAIGEDVAKKPGAPSPETTQALPTQNAPQPSRPAPPATLPKGFEVGRFFARVKNFLVSLLPTKTIQTGFPAPGKRVFALGLGFFVFLIILSFVLWWYLPKAVVSIYVSPKNIEQKTDVVFDTTVSSPDLASAVIPAQIDKTEVSGDKTKSTTGTKVVGEKAKGSVKIRNGTASNINLAVGTILAGTNDLKFSINSAASVSAALSPSEPGTATVDVSAVDIGSQYNLGKDETFKVGNYPKADVDAVALSDFSGGTSREISAVSEDDQKGLEEELTAELLDKAKQSLSQEVGEDKLFIEDSLTPTVGSKSFSNKVGDEASTLKLSLDLKVSGIAVDKKMFYEFARETLKEKVPSGFVLRDEQLKNRFVLIDENKGVYEMEAVIAANLLPELKIDEIAKNISGRSSVVAERYLSSIPGFSRAEIKIKPPLFGKLKVLPRITKNIQIEVAAER</sequence>
<feature type="compositionally biased region" description="Polar residues" evidence="1">
    <location>
        <begin position="304"/>
        <end position="317"/>
    </location>
</feature>
<organism evidence="3 4">
    <name type="scientific">Candidatus Woesebacteria bacterium RBG_13_46_13</name>
    <dbReference type="NCBI Taxonomy" id="1802479"/>
    <lineage>
        <taxon>Bacteria</taxon>
        <taxon>Candidatus Woeseibacteriota</taxon>
    </lineage>
</organism>